<dbReference type="Proteomes" id="UP000887013">
    <property type="component" value="Unassembled WGS sequence"/>
</dbReference>
<protein>
    <submittedName>
        <fullName evidence="1">Uncharacterized protein F54H12.2</fullName>
    </submittedName>
</protein>
<dbReference type="AlphaFoldDB" id="A0A8X6M887"/>
<accession>A0A8X6M887</accession>
<gene>
    <name evidence="1" type="primary">F54H12.2_27</name>
    <name evidence="1" type="ORF">NPIL_344441</name>
</gene>
<evidence type="ECO:0000313" key="1">
    <source>
        <dbReference type="EMBL" id="GFS36046.1"/>
    </source>
</evidence>
<comment type="caution">
    <text evidence="1">The sequence shown here is derived from an EMBL/GenBank/DDBJ whole genome shotgun (WGS) entry which is preliminary data.</text>
</comment>
<dbReference type="OrthoDB" id="6444518at2759"/>
<organism evidence="1 2">
    <name type="scientific">Nephila pilipes</name>
    <name type="common">Giant wood spider</name>
    <name type="synonym">Nephila maculata</name>
    <dbReference type="NCBI Taxonomy" id="299642"/>
    <lineage>
        <taxon>Eukaryota</taxon>
        <taxon>Metazoa</taxon>
        <taxon>Ecdysozoa</taxon>
        <taxon>Arthropoda</taxon>
        <taxon>Chelicerata</taxon>
        <taxon>Arachnida</taxon>
        <taxon>Araneae</taxon>
        <taxon>Araneomorphae</taxon>
        <taxon>Entelegynae</taxon>
        <taxon>Araneoidea</taxon>
        <taxon>Nephilidae</taxon>
        <taxon>Nephila</taxon>
    </lineage>
</organism>
<keyword evidence="2" id="KW-1185">Reference proteome</keyword>
<dbReference type="EMBL" id="BMAW01042777">
    <property type="protein sequence ID" value="GFS36046.1"/>
    <property type="molecule type" value="Genomic_DNA"/>
</dbReference>
<reference evidence="1" key="1">
    <citation type="submission" date="2020-08" db="EMBL/GenBank/DDBJ databases">
        <title>Multicomponent nature underlies the extraordinary mechanical properties of spider dragline silk.</title>
        <authorList>
            <person name="Kono N."/>
            <person name="Nakamura H."/>
            <person name="Mori M."/>
            <person name="Yoshida Y."/>
            <person name="Ohtoshi R."/>
            <person name="Malay A.D."/>
            <person name="Moran D.A.P."/>
            <person name="Tomita M."/>
            <person name="Numata K."/>
            <person name="Arakawa K."/>
        </authorList>
    </citation>
    <scope>NUCLEOTIDE SEQUENCE</scope>
</reference>
<evidence type="ECO:0000313" key="2">
    <source>
        <dbReference type="Proteomes" id="UP000887013"/>
    </source>
</evidence>
<sequence>MFSECHISLNDRQISSESNYAYKTYLQSMLFHSESSQKNFLSAGMFYKDTPDAFDHIDPTATGKNKGLQHRFERVKGGKIFDMCGMLHIDLGTQPRLLISGTTIRVRLLKAKDNFSLLAKTGDFRLQIENISLFIRKCDVSSSIVIAHEKALEQALVQMPFTRIETKTFTLGSWAEKCYHSKCHEQYSSVTNDSRAGFERSV</sequence>
<proteinExistence type="predicted"/>
<name>A0A8X6M887_NEPPI</name>